<dbReference type="SUPFAM" id="SSF51206">
    <property type="entry name" value="cAMP-binding domain-like"/>
    <property type="match status" value="1"/>
</dbReference>
<organism evidence="2 3">
    <name type="scientific">Vibrio eleionomae</name>
    <dbReference type="NCBI Taxonomy" id="2653505"/>
    <lineage>
        <taxon>Bacteria</taxon>
        <taxon>Pseudomonadati</taxon>
        <taxon>Pseudomonadota</taxon>
        <taxon>Gammaproteobacteria</taxon>
        <taxon>Vibrionales</taxon>
        <taxon>Vibrionaceae</taxon>
        <taxon>Vibrio</taxon>
    </lineage>
</organism>
<name>A0A7X4RTE9_9VIBR</name>
<proteinExistence type="predicted"/>
<dbReference type="AlphaFoldDB" id="A0A7X4RTE9"/>
<dbReference type="InterPro" id="IPR014710">
    <property type="entry name" value="RmlC-like_jellyroll"/>
</dbReference>
<dbReference type="Pfam" id="PF00027">
    <property type="entry name" value="cNMP_binding"/>
    <property type="match status" value="1"/>
</dbReference>
<dbReference type="InterPro" id="IPR018490">
    <property type="entry name" value="cNMP-bd_dom_sf"/>
</dbReference>
<reference evidence="2 3" key="1">
    <citation type="submission" date="2019-10" db="EMBL/GenBank/DDBJ databases">
        <title>Vibrio sp. nov. isolated from a shrimp pond.</title>
        <authorList>
            <person name="Gomez-Gil B."/>
            <person name="Enciso-Ibarra J."/>
            <person name="Enciso-Ibarra K."/>
            <person name="Bolan-Mejia C."/>
        </authorList>
    </citation>
    <scope>NUCLEOTIDE SEQUENCE [LARGE SCALE GENOMIC DNA]</scope>
    <source>
        <strain evidence="2 3">CAIM 722</strain>
    </source>
</reference>
<keyword evidence="3" id="KW-1185">Reference proteome</keyword>
<dbReference type="EMBL" id="WEKT01000004">
    <property type="protein sequence ID" value="MZI92363.1"/>
    <property type="molecule type" value="Genomic_DNA"/>
</dbReference>
<dbReference type="Gene3D" id="2.60.120.10">
    <property type="entry name" value="Jelly Rolls"/>
    <property type="match status" value="1"/>
</dbReference>
<evidence type="ECO:0000313" key="2">
    <source>
        <dbReference type="EMBL" id="MZI92363.1"/>
    </source>
</evidence>
<evidence type="ECO:0000259" key="1">
    <source>
        <dbReference type="Pfam" id="PF00027"/>
    </source>
</evidence>
<dbReference type="InterPro" id="IPR000595">
    <property type="entry name" value="cNMP-bd_dom"/>
</dbReference>
<sequence length="194" mass="22839">MSLNIFKNYLSQHQFSANDIALLCEHASLIELPTSHVFIHQGQNPQYAYFLQSGLCHASYLTAAGEEIGKSFFWEEDWIIGFESLITQAPNPYLLESLTDVSVVQIPLDLLQEWREQTNPLYMRLLEMEWLLKEQKERFQLFYSAQERYQLFQQQFPHLLEQISNKRLADYLGTNEQALLEMKQAFLDDSHRKS</sequence>
<protein>
    <submittedName>
        <fullName evidence="2">Cyclic nucleotide-binding domain-containing protein</fullName>
    </submittedName>
</protein>
<gene>
    <name evidence="2" type="ORF">F9817_03960</name>
</gene>
<comment type="caution">
    <text evidence="2">The sequence shown here is derived from an EMBL/GenBank/DDBJ whole genome shotgun (WGS) entry which is preliminary data.</text>
</comment>
<dbReference type="Proteomes" id="UP000462621">
    <property type="component" value="Unassembled WGS sequence"/>
</dbReference>
<accession>A0A7X4RTE9</accession>
<feature type="domain" description="Cyclic nucleotide-binding" evidence="1">
    <location>
        <begin position="31"/>
        <end position="114"/>
    </location>
</feature>
<evidence type="ECO:0000313" key="3">
    <source>
        <dbReference type="Proteomes" id="UP000462621"/>
    </source>
</evidence>
<dbReference type="CDD" id="cd00038">
    <property type="entry name" value="CAP_ED"/>
    <property type="match status" value="1"/>
</dbReference>
<dbReference type="RefSeq" id="WP_161153664.1">
    <property type="nucleotide sequence ID" value="NZ_WEKT01000004.1"/>
</dbReference>